<name>A0A811RJ14_9POAL</name>
<dbReference type="AlphaFoldDB" id="A0A811RJ14"/>
<feature type="compositionally biased region" description="Acidic residues" evidence="4">
    <location>
        <begin position="402"/>
        <end position="412"/>
    </location>
</feature>
<evidence type="ECO:0008006" key="7">
    <source>
        <dbReference type="Google" id="ProtNLM"/>
    </source>
</evidence>
<dbReference type="EMBL" id="CAJGYO010000015">
    <property type="protein sequence ID" value="CAD6269949.1"/>
    <property type="molecule type" value="Genomic_DNA"/>
</dbReference>
<dbReference type="PANTHER" id="PTHR46093">
    <property type="entry name" value="ACYL-COA-BINDING DOMAIN-CONTAINING PROTEIN 5"/>
    <property type="match status" value="1"/>
</dbReference>
<dbReference type="SUPFAM" id="SSF117281">
    <property type="entry name" value="Kelch motif"/>
    <property type="match status" value="1"/>
</dbReference>
<gene>
    <name evidence="5" type="ORF">NCGR_LOCUS53246</name>
</gene>
<keyword evidence="2" id="KW-0677">Repeat</keyword>
<dbReference type="Gene3D" id="2.120.10.80">
    <property type="entry name" value="Kelch-type beta propeller"/>
    <property type="match status" value="2"/>
</dbReference>
<evidence type="ECO:0000256" key="4">
    <source>
        <dbReference type="SAM" id="MobiDB-lite"/>
    </source>
</evidence>
<dbReference type="Proteomes" id="UP000604825">
    <property type="component" value="Unassembled WGS sequence"/>
</dbReference>
<keyword evidence="3" id="KW-0175">Coiled coil</keyword>
<keyword evidence="1" id="KW-0880">Kelch repeat</keyword>
<feature type="region of interest" description="Disordered" evidence="4">
    <location>
        <begin position="1"/>
        <end position="28"/>
    </location>
</feature>
<accession>A0A811RJ14</accession>
<protein>
    <recommendedName>
        <fullName evidence="7">Galactose oxidase/kelch repeat superfamily protein</fullName>
    </recommendedName>
</protein>
<keyword evidence="6" id="KW-1185">Reference proteome</keyword>
<dbReference type="InterPro" id="IPR015915">
    <property type="entry name" value="Kelch-typ_b-propeller"/>
</dbReference>
<sequence>MRISWEPFHKSKGDPSDPLNSSRSPVVPSKHLSLPNGYDAVMTSVSGRADDLSYRCSSDAFDPDGRTFNISENWTVLSTEGDKPIPRFYHAAAIVSSKMVVFGGDSGQRLLNDTKILNLENLTWDSAPPKVCPSPSGRSMKLPACKGHCLVPWGNSVILVGGKTEPASDRLSVWTFNTETELWSLIEAKGDIPDPSNFGGHSKSKTLNDLYSLDFDTMVWSRVKTHGPHPSPRAGCSGTLCGTKWYIAGGASTKKSMSQALNLEDELVGFSMVPFYHRDKIALIAFGGNKKEPSNKVEVLVVLQNEHSFSWRSAPEVDRVLYEYSPSNKELADHLNKCAPLYSNSSITRHSLTSVIEHPPRREPLSESLLKQSSLGTSLHGQLDQVEECSLGQKLQKPIDDDRYDDVDDDSSCQDSTPKGNRSKRTGPGTQNDNVRRIARCSSDVSQSHLYNTKIADLIRRNTTLEDKLSTALASKDQLEKSLSSVIHSREQLEKMLANKDKEAEMLKEKIACLELAHEESNSLSNTVHADNVRLEREVAFLKAVTDETQKARKLDVY</sequence>
<feature type="coiled-coil region" evidence="3">
    <location>
        <begin position="462"/>
        <end position="517"/>
    </location>
</feature>
<evidence type="ECO:0000313" key="5">
    <source>
        <dbReference type="EMBL" id="CAD6269949.1"/>
    </source>
</evidence>
<proteinExistence type="predicted"/>
<organism evidence="5 6">
    <name type="scientific">Miscanthus lutarioriparius</name>
    <dbReference type="NCBI Taxonomy" id="422564"/>
    <lineage>
        <taxon>Eukaryota</taxon>
        <taxon>Viridiplantae</taxon>
        <taxon>Streptophyta</taxon>
        <taxon>Embryophyta</taxon>
        <taxon>Tracheophyta</taxon>
        <taxon>Spermatophyta</taxon>
        <taxon>Magnoliopsida</taxon>
        <taxon>Liliopsida</taxon>
        <taxon>Poales</taxon>
        <taxon>Poaceae</taxon>
        <taxon>PACMAD clade</taxon>
        <taxon>Panicoideae</taxon>
        <taxon>Andropogonodae</taxon>
        <taxon>Andropogoneae</taxon>
        <taxon>Saccharinae</taxon>
        <taxon>Miscanthus</taxon>
    </lineage>
</organism>
<feature type="region of interest" description="Disordered" evidence="4">
    <location>
        <begin position="390"/>
        <end position="437"/>
    </location>
</feature>
<evidence type="ECO:0000313" key="6">
    <source>
        <dbReference type="Proteomes" id="UP000604825"/>
    </source>
</evidence>
<evidence type="ECO:0000256" key="2">
    <source>
        <dbReference type="ARBA" id="ARBA00022737"/>
    </source>
</evidence>
<evidence type="ECO:0000256" key="1">
    <source>
        <dbReference type="ARBA" id="ARBA00022441"/>
    </source>
</evidence>
<dbReference type="PANTHER" id="PTHR46093:SF8">
    <property type="entry name" value="KELCH MOTIF FAMILY PROTEIN, EXPRESSED"/>
    <property type="match status" value="1"/>
</dbReference>
<comment type="caution">
    <text evidence="5">The sequence shown here is derived from an EMBL/GenBank/DDBJ whole genome shotgun (WGS) entry which is preliminary data.</text>
</comment>
<evidence type="ECO:0000256" key="3">
    <source>
        <dbReference type="SAM" id="Coils"/>
    </source>
</evidence>
<dbReference type="Pfam" id="PF24681">
    <property type="entry name" value="Kelch_KLHDC2_KLHL20_DRC7"/>
    <property type="match status" value="2"/>
</dbReference>
<reference evidence="5" key="1">
    <citation type="submission" date="2020-10" db="EMBL/GenBank/DDBJ databases">
        <authorList>
            <person name="Han B."/>
            <person name="Lu T."/>
            <person name="Zhao Q."/>
            <person name="Huang X."/>
            <person name="Zhao Y."/>
        </authorList>
    </citation>
    <scope>NUCLEOTIDE SEQUENCE</scope>
</reference>
<dbReference type="OrthoDB" id="10251809at2759"/>